<name>A0A2I2KNA2_9ACTN</name>
<dbReference type="Gene3D" id="3.40.50.150">
    <property type="entry name" value="Vaccinia Virus protein VP39"/>
    <property type="match status" value="1"/>
</dbReference>
<protein>
    <submittedName>
        <fullName evidence="2">Uncharacterized protein</fullName>
    </submittedName>
</protein>
<keyword evidence="3" id="KW-1185">Reference proteome</keyword>
<gene>
    <name evidence="2" type="ORF">FRACA_1700014</name>
</gene>
<organism evidence="2 3">
    <name type="scientific">Frankia canadensis</name>
    <dbReference type="NCBI Taxonomy" id="1836972"/>
    <lineage>
        <taxon>Bacteria</taxon>
        <taxon>Bacillati</taxon>
        <taxon>Actinomycetota</taxon>
        <taxon>Actinomycetes</taxon>
        <taxon>Frankiales</taxon>
        <taxon>Frankiaceae</taxon>
        <taxon>Frankia</taxon>
    </lineage>
</organism>
<feature type="compositionally biased region" description="Basic and acidic residues" evidence="1">
    <location>
        <begin position="46"/>
        <end position="73"/>
    </location>
</feature>
<accession>A0A2I2KNA2</accession>
<feature type="region of interest" description="Disordered" evidence="1">
    <location>
        <begin position="1"/>
        <end position="73"/>
    </location>
</feature>
<dbReference type="EMBL" id="FZMO01000080">
    <property type="protein sequence ID" value="SNQ47122.1"/>
    <property type="molecule type" value="Genomic_DNA"/>
</dbReference>
<proteinExistence type="predicted"/>
<dbReference type="Proteomes" id="UP000234331">
    <property type="component" value="Unassembled WGS sequence"/>
</dbReference>
<evidence type="ECO:0000313" key="2">
    <source>
        <dbReference type="EMBL" id="SNQ47122.1"/>
    </source>
</evidence>
<feature type="compositionally biased region" description="Low complexity" evidence="1">
    <location>
        <begin position="24"/>
        <end position="33"/>
    </location>
</feature>
<dbReference type="InterPro" id="IPR029063">
    <property type="entry name" value="SAM-dependent_MTases_sf"/>
</dbReference>
<reference evidence="2 3" key="1">
    <citation type="submission" date="2017-06" db="EMBL/GenBank/DDBJ databases">
        <authorList>
            <person name="Kim H.J."/>
            <person name="Triplett B.A."/>
        </authorList>
    </citation>
    <scope>NUCLEOTIDE SEQUENCE [LARGE SCALE GENOMIC DNA]</scope>
    <source>
        <strain evidence="2">FRACA_ARgP5</strain>
    </source>
</reference>
<sequence length="250" mass="26932">MGLGAVPAPGRRHREGRGPPGASPPGRRLVARPQARDRRRPRRHRAAAEGADRRLHVGRRRPGEAGAGHDRRQEGLIGPRWTWCMPCPPMPGRYDRIVSVVSVPFIPPSWPAALRPGGRLVTTTSGTHIVGTAANIPRGFVRMVEFEDLDVRDGEHVGPGRCPVLHVAEALELSSLFTLAASGVRQGGQRRLWDSAMTGSAAASRSVAVNLRPAWRPLGGEEGLWMMRGTRISRPTSPTGCPVCCGSPTC</sequence>
<dbReference type="AlphaFoldDB" id="A0A2I2KNA2"/>
<evidence type="ECO:0000256" key="1">
    <source>
        <dbReference type="SAM" id="MobiDB-lite"/>
    </source>
</evidence>
<evidence type="ECO:0000313" key="3">
    <source>
        <dbReference type="Proteomes" id="UP000234331"/>
    </source>
</evidence>